<protein>
    <submittedName>
        <fullName evidence="6">Iron (Metal) dependent repressor, DtxR family</fullName>
    </submittedName>
</protein>
<dbReference type="InterPro" id="IPR001367">
    <property type="entry name" value="Fe_dep_repressor"/>
</dbReference>
<dbReference type="EMBL" id="FQXI01000011">
    <property type="protein sequence ID" value="SHH50175.1"/>
    <property type="molecule type" value="Genomic_DNA"/>
</dbReference>
<dbReference type="Pfam" id="PF01325">
    <property type="entry name" value="Fe_dep_repress"/>
    <property type="match status" value="1"/>
</dbReference>
<evidence type="ECO:0000313" key="6">
    <source>
        <dbReference type="EMBL" id="SHH50175.1"/>
    </source>
</evidence>
<accession>A0A1M5TH77</accession>
<dbReference type="PANTHER" id="PTHR33238">
    <property type="entry name" value="IRON (METAL) DEPENDENT REPRESSOR, DTXR FAMILY"/>
    <property type="match status" value="1"/>
</dbReference>
<evidence type="ECO:0000313" key="7">
    <source>
        <dbReference type="Proteomes" id="UP000184032"/>
    </source>
</evidence>
<dbReference type="InterPro" id="IPR022687">
    <property type="entry name" value="HTH_DTXR"/>
</dbReference>
<dbReference type="InterPro" id="IPR036390">
    <property type="entry name" value="WH_DNA-bd_sf"/>
</dbReference>
<evidence type="ECO:0000256" key="1">
    <source>
        <dbReference type="ARBA" id="ARBA00007871"/>
    </source>
</evidence>
<dbReference type="InterPro" id="IPR022689">
    <property type="entry name" value="Iron_dep_repressor"/>
</dbReference>
<dbReference type="SUPFAM" id="SSF46785">
    <property type="entry name" value="Winged helix' DNA-binding domain"/>
    <property type="match status" value="1"/>
</dbReference>
<keyword evidence="4" id="KW-0804">Transcription</keyword>
<gene>
    <name evidence="6" type="ORF">SAMN02745245_01471</name>
</gene>
<dbReference type="GO" id="GO:0046914">
    <property type="term" value="F:transition metal ion binding"/>
    <property type="evidence" value="ECO:0007669"/>
    <property type="project" value="InterPro"/>
</dbReference>
<name>A0A1M5TH77_9FIRM</name>
<evidence type="ECO:0000256" key="3">
    <source>
        <dbReference type="ARBA" id="ARBA00023125"/>
    </source>
</evidence>
<dbReference type="GO" id="GO:0046983">
    <property type="term" value="F:protein dimerization activity"/>
    <property type="evidence" value="ECO:0007669"/>
    <property type="project" value="InterPro"/>
</dbReference>
<dbReference type="SUPFAM" id="SSF47979">
    <property type="entry name" value="Iron-dependent repressor protein, dimerization domain"/>
    <property type="match status" value="1"/>
</dbReference>
<dbReference type="GO" id="GO:0003677">
    <property type="term" value="F:DNA binding"/>
    <property type="evidence" value="ECO:0007669"/>
    <property type="project" value="UniProtKB-KW"/>
</dbReference>
<dbReference type="PANTHER" id="PTHR33238:SF7">
    <property type="entry name" value="IRON-DEPENDENT TRANSCRIPTIONAL REGULATOR"/>
    <property type="match status" value="1"/>
</dbReference>
<proteinExistence type="inferred from homology"/>
<dbReference type="GO" id="GO:0003700">
    <property type="term" value="F:DNA-binding transcription factor activity"/>
    <property type="evidence" value="ECO:0007669"/>
    <property type="project" value="InterPro"/>
</dbReference>
<organism evidence="6 7">
    <name type="scientific">Anaerosphaera aminiphila DSM 21120</name>
    <dbReference type="NCBI Taxonomy" id="1120995"/>
    <lineage>
        <taxon>Bacteria</taxon>
        <taxon>Bacillati</taxon>
        <taxon>Bacillota</taxon>
        <taxon>Tissierellia</taxon>
        <taxon>Tissierellales</taxon>
        <taxon>Peptoniphilaceae</taxon>
        <taxon>Anaerosphaera</taxon>
    </lineage>
</organism>
<dbReference type="SMART" id="SM00529">
    <property type="entry name" value="HTH_DTXR"/>
    <property type="match status" value="1"/>
</dbReference>
<evidence type="ECO:0000256" key="2">
    <source>
        <dbReference type="ARBA" id="ARBA00023015"/>
    </source>
</evidence>
<dbReference type="Pfam" id="PF02742">
    <property type="entry name" value="Fe_dep_repr_C"/>
    <property type="match status" value="1"/>
</dbReference>
<dbReference type="InterPro" id="IPR050536">
    <property type="entry name" value="DtxR_MntR_Metal-Reg"/>
</dbReference>
<dbReference type="Gene3D" id="1.10.10.10">
    <property type="entry name" value="Winged helix-like DNA-binding domain superfamily/Winged helix DNA-binding domain"/>
    <property type="match status" value="1"/>
</dbReference>
<dbReference type="InterPro" id="IPR036388">
    <property type="entry name" value="WH-like_DNA-bd_sf"/>
</dbReference>
<evidence type="ECO:0000259" key="5">
    <source>
        <dbReference type="PROSITE" id="PS50944"/>
    </source>
</evidence>
<sequence>MISVNSSRENYIQAIYRLSSEVGYTTNKEISDFFKISKSSASEMVKKLKSENYLEVENKQISLTNEGVELAEKIISAHRIWEYFLSEYLDMSLEEIHKQSDLLEHVTDDELLEKLNKFLNYPKKCPCGEIIYENK</sequence>
<dbReference type="PROSITE" id="PS50944">
    <property type="entry name" value="HTH_DTXR"/>
    <property type="match status" value="1"/>
</dbReference>
<comment type="similarity">
    <text evidence="1">Belongs to the DtxR/MntR family.</text>
</comment>
<feature type="domain" description="HTH dtxR-type" evidence="5">
    <location>
        <begin position="1"/>
        <end position="64"/>
    </location>
</feature>
<keyword evidence="2" id="KW-0805">Transcription regulation</keyword>
<dbReference type="Proteomes" id="UP000184032">
    <property type="component" value="Unassembled WGS sequence"/>
</dbReference>
<reference evidence="6 7" key="1">
    <citation type="submission" date="2016-11" db="EMBL/GenBank/DDBJ databases">
        <authorList>
            <person name="Jaros S."/>
            <person name="Januszkiewicz K."/>
            <person name="Wedrychowicz H."/>
        </authorList>
    </citation>
    <scope>NUCLEOTIDE SEQUENCE [LARGE SCALE GENOMIC DNA]</scope>
    <source>
        <strain evidence="6 7">DSM 21120</strain>
    </source>
</reference>
<keyword evidence="3" id="KW-0238">DNA-binding</keyword>
<keyword evidence="7" id="KW-1185">Reference proteome</keyword>
<dbReference type="STRING" id="1120995.SAMN02745245_01471"/>
<dbReference type="AlphaFoldDB" id="A0A1M5TH77"/>
<evidence type="ECO:0000256" key="4">
    <source>
        <dbReference type="ARBA" id="ARBA00023163"/>
    </source>
</evidence>
<dbReference type="InterPro" id="IPR036421">
    <property type="entry name" value="Fe_dep_repressor_sf"/>
</dbReference>